<reference evidence="2 3" key="1">
    <citation type="submission" date="2020-01" db="EMBL/GenBank/DDBJ databases">
        <authorList>
            <person name="Gupta K D."/>
        </authorList>
    </citation>
    <scope>NUCLEOTIDE SEQUENCE [LARGE SCALE GENOMIC DNA]</scope>
</reference>
<dbReference type="OrthoDB" id="2677917at2759"/>
<protein>
    <submittedName>
        <fullName evidence="2">Uncharacterized protein</fullName>
    </submittedName>
</protein>
<comment type="caution">
    <text evidence="2">The sequence shown here is derived from an EMBL/GenBank/DDBJ whole genome shotgun (WGS) entry which is preliminary data.</text>
</comment>
<accession>A0A8S0WC95</accession>
<evidence type="ECO:0000256" key="1">
    <source>
        <dbReference type="SAM" id="MobiDB-lite"/>
    </source>
</evidence>
<feature type="compositionally biased region" description="Acidic residues" evidence="1">
    <location>
        <begin position="115"/>
        <end position="135"/>
    </location>
</feature>
<feature type="region of interest" description="Disordered" evidence="1">
    <location>
        <begin position="101"/>
        <end position="137"/>
    </location>
</feature>
<dbReference type="Proteomes" id="UP000467700">
    <property type="component" value="Unassembled WGS sequence"/>
</dbReference>
<dbReference type="EMBL" id="CACVBS010000090">
    <property type="protein sequence ID" value="CAA7270538.1"/>
    <property type="molecule type" value="Genomic_DNA"/>
</dbReference>
<name>A0A8S0WC95_CYCAE</name>
<sequence length="217" mass="24215">MSHPAPINLEPLGTWKRKATEKVLNNGDPLAMKRAKPALTTLALKTALTAQKPPTTQSYSARVEDIEDSTDCYHSVPPQNPNCILEAVDGSDDDTIIIEDDFEGLPTLEEVNKDSDDEDEDEDKAEEAEESEEAELERLKKDWSSPVYVFFKTTPSIEYINECRIHVFECAAKHCCGRNGRHVRRYLDTGDAKSMSNLCKHAKICWGDEAVAAADKT</sequence>
<evidence type="ECO:0000313" key="3">
    <source>
        <dbReference type="Proteomes" id="UP000467700"/>
    </source>
</evidence>
<gene>
    <name evidence="2" type="ORF">AAE3_LOCUS12545</name>
</gene>
<organism evidence="2 3">
    <name type="scientific">Cyclocybe aegerita</name>
    <name type="common">Black poplar mushroom</name>
    <name type="synonym">Agrocybe aegerita</name>
    <dbReference type="NCBI Taxonomy" id="1973307"/>
    <lineage>
        <taxon>Eukaryota</taxon>
        <taxon>Fungi</taxon>
        <taxon>Dikarya</taxon>
        <taxon>Basidiomycota</taxon>
        <taxon>Agaricomycotina</taxon>
        <taxon>Agaricomycetes</taxon>
        <taxon>Agaricomycetidae</taxon>
        <taxon>Agaricales</taxon>
        <taxon>Agaricineae</taxon>
        <taxon>Bolbitiaceae</taxon>
        <taxon>Cyclocybe</taxon>
    </lineage>
</organism>
<dbReference type="AlphaFoldDB" id="A0A8S0WC95"/>
<keyword evidence="3" id="KW-1185">Reference proteome</keyword>
<proteinExistence type="predicted"/>
<evidence type="ECO:0000313" key="2">
    <source>
        <dbReference type="EMBL" id="CAA7270538.1"/>
    </source>
</evidence>